<sequence>MSCTGPNETGDCTFNGGKFWGNINANTLTLKNDGYINYELLFYGNTTINTLIIDVYDGKRIYFSQYIRDKATITINNIIIKDKTKPNPASIGLATNKEGLQSTLKNLNDTGGATVNIIDLINNTDTTITPTPQGNAFVKRKYKFGGGGEIISITGPGASYLTGGGGSSGGGSSGSGGSGSSGGGGENGSSNTPKLTRTQKDTIDCISKLGGTLQAVQLCRNTMWEREHLESTNTLILYNILNNYDGTYINYDYGLGHQVGIGAFNNGGFARYYNYNSKNGFDIGAKLKIAVANKLYLRGVAYYTYFGSSTLASHSLVFGLGVLKNFDFALGSSGNVFWVLNPSANLYYAATLKGTYMPANHLGFGNVALDTGLRIKNTSLLLRGSAGGVLNSLKSIGIDLGNGANYKNTTFFNNAIYSASFVFSQKFPLQNHNGRFYLNADIGGVFVDRVLDSITNKPYILKAGMLLGYEFGGDSNRATRQSSRYQKLKNKNARKTLSTPTSNQTTTNNKRATSLAPKADSTNNAKSTPLAKTPAKDSNKSQKPELTKAEKKAQKQAQKEAQKAQKKAAKAAKSTPPKSTPPKINLPKVPKSSAKQSAKQNTKPTKPTTKPTNAKPSTPTKPTKPTKQTKAKK</sequence>
<organism evidence="2 3">
    <name type="scientific">Helicobacter macacae MIT 99-5501</name>
    <dbReference type="NCBI Taxonomy" id="1357400"/>
    <lineage>
        <taxon>Bacteria</taxon>
        <taxon>Pseudomonadati</taxon>
        <taxon>Campylobacterota</taxon>
        <taxon>Epsilonproteobacteria</taxon>
        <taxon>Campylobacterales</taxon>
        <taxon>Helicobacteraceae</taxon>
        <taxon>Helicobacter</taxon>
    </lineage>
</organism>
<protein>
    <submittedName>
        <fullName evidence="2">Uncharacterized protein</fullName>
    </submittedName>
</protein>
<feature type="compositionally biased region" description="Low complexity" evidence="1">
    <location>
        <begin position="496"/>
        <end position="509"/>
    </location>
</feature>
<dbReference type="AlphaFoldDB" id="V8CDI4"/>
<gene>
    <name evidence="2" type="ORF">HMPREF2086_00130</name>
</gene>
<dbReference type="RefSeq" id="WP_023926798.1">
    <property type="nucleotide sequence ID" value="NZ_KI669454.1"/>
</dbReference>
<keyword evidence="3" id="KW-1185">Reference proteome</keyword>
<proteinExistence type="predicted"/>
<dbReference type="STRING" id="1357400.HMPREF2086_00130"/>
<evidence type="ECO:0000256" key="1">
    <source>
        <dbReference type="SAM" id="MobiDB-lite"/>
    </source>
</evidence>
<feature type="compositionally biased region" description="Basic and acidic residues" evidence="1">
    <location>
        <begin position="534"/>
        <end position="563"/>
    </location>
</feature>
<reference evidence="2 3" key="1">
    <citation type="journal article" date="2014" name="Genome Announc.">
        <title>Draft genome sequences of six enterohepatic helicobacter species isolated from humans and one from rhesus macaques.</title>
        <authorList>
            <person name="Shen Z."/>
            <person name="Sheh A."/>
            <person name="Young S.K."/>
            <person name="Abouelliel A."/>
            <person name="Ward D.V."/>
            <person name="Earl A.M."/>
            <person name="Fox J.G."/>
        </authorList>
    </citation>
    <scope>NUCLEOTIDE SEQUENCE [LARGE SCALE GENOMIC DNA]</scope>
    <source>
        <strain evidence="2 3">MIT 99-5501</strain>
    </source>
</reference>
<accession>V8CDI4</accession>
<feature type="region of interest" description="Disordered" evidence="1">
    <location>
        <begin position="477"/>
        <end position="633"/>
    </location>
</feature>
<evidence type="ECO:0000313" key="2">
    <source>
        <dbReference type="EMBL" id="ETD24796.1"/>
    </source>
</evidence>
<name>V8CDI4_9HELI</name>
<evidence type="ECO:0000313" key="3">
    <source>
        <dbReference type="Proteomes" id="UP000018731"/>
    </source>
</evidence>
<dbReference type="EMBL" id="AZJI01000001">
    <property type="protein sequence ID" value="ETD24796.1"/>
    <property type="molecule type" value="Genomic_DNA"/>
</dbReference>
<dbReference type="HOGENOM" id="CLU_029250_0_0_7"/>
<dbReference type="Proteomes" id="UP000018731">
    <property type="component" value="Unassembled WGS sequence"/>
</dbReference>
<feature type="region of interest" description="Disordered" evidence="1">
    <location>
        <begin position="164"/>
        <end position="196"/>
    </location>
</feature>
<feature type="compositionally biased region" description="Low complexity" evidence="1">
    <location>
        <begin position="599"/>
        <end position="626"/>
    </location>
</feature>
<feature type="compositionally biased region" description="Gly residues" evidence="1">
    <location>
        <begin position="164"/>
        <end position="187"/>
    </location>
</feature>
<dbReference type="PATRIC" id="fig|1357400.3.peg.196"/>
<comment type="caution">
    <text evidence="2">The sequence shown here is derived from an EMBL/GenBank/DDBJ whole genome shotgun (WGS) entry which is preliminary data.</text>
</comment>